<dbReference type="Gene3D" id="3.30.420.40">
    <property type="match status" value="1"/>
</dbReference>
<dbReference type="Proteomes" id="UP000245086">
    <property type="component" value="Unassembled WGS sequence"/>
</dbReference>
<comment type="similarity">
    <text evidence="3">Belongs to the bacterial glucokinase family.</text>
</comment>
<dbReference type="AlphaFoldDB" id="A0A2P2ED86"/>
<dbReference type="GO" id="GO:0006096">
    <property type="term" value="P:glycolytic process"/>
    <property type="evidence" value="ECO:0007669"/>
    <property type="project" value="InterPro"/>
</dbReference>
<proteinExistence type="inferred from homology"/>
<keyword evidence="1 4" id="KW-0808">Transferase</keyword>
<evidence type="ECO:0000256" key="2">
    <source>
        <dbReference type="ARBA" id="ARBA00022777"/>
    </source>
</evidence>
<sequence>MSKAPILVGDVGGTNVRLATARISNTQQVELSDVARMPVLSFAGLEDAIAAWRDEGRALPKTAVFALAGPTGADSVRFTNSDWVVSASAIKSRFGFDSVTLVNDFAAQARAVPANGPDAFEVLIDGEAQPGAPIVVLGPGTGLGMALLVPDGSGWSVISTEGGHQAYAPCSAREREILDLVVQELPYVSYENLVSGLGLDRLYKAIARLESRVARLRGGDEIGPAAIAGDDPSAIEAVEIMINSLATFAGNAILATGARGGCVIAGGVSEALAPFMRTPTFASRLLERGQISGYLRGIPVRRARNGFAALEGAAFFGPKSDPVSFG</sequence>
<dbReference type="EMBL" id="BFBR01000009">
    <property type="protein sequence ID" value="GBF59010.1"/>
    <property type="molecule type" value="Genomic_DNA"/>
</dbReference>
<evidence type="ECO:0000256" key="3">
    <source>
        <dbReference type="RuleBase" id="RU004046"/>
    </source>
</evidence>
<dbReference type="PANTHER" id="PTHR47690:SF1">
    <property type="entry name" value="GLUCOKINASE"/>
    <property type="match status" value="1"/>
</dbReference>
<evidence type="ECO:0000313" key="5">
    <source>
        <dbReference type="Proteomes" id="UP000245086"/>
    </source>
</evidence>
<reference evidence="4 5" key="1">
    <citation type="journal article" date="2018" name="Genome Announc.">
        <title>Draft Genome Sequence of "Candidatus Phycosocius bacilliformis," an Alphaproteobacterial Ectosymbiont of the Hydrocarbon-Producing Green Alga Botryococcus braunii.</title>
        <authorList>
            <person name="Tanabe Y."/>
            <person name="Yamaguchi H."/>
            <person name="Watanabe M.M."/>
        </authorList>
    </citation>
    <scope>NUCLEOTIDE SEQUENCE [LARGE SCALE GENOMIC DNA]</scope>
    <source>
        <strain evidence="4 5">BOTRYCO-2</strain>
    </source>
</reference>
<dbReference type="GO" id="GO:0005536">
    <property type="term" value="F:D-glucose binding"/>
    <property type="evidence" value="ECO:0007669"/>
    <property type="project" value="InterPro"/>
</dbReference>
<dbReference type="GO" id="GO:0005524">
    <property type="term" value="F:ATP binding"/>
    <property type="evidence" value="ECO:0007669"/>
    <property type="project" value="InterPro"/>
</dbReference>
<dbReference type="CDD" id="cd24008">
    <property type="entry name" value="ASKHA_NBD_GLK"/>
    <property type="match status" value="1"/>
</dbReference>
<dbReference type="GO" id="GO:0005829">
    <property type="term" value="C:cytosol"/>
    <property type="evidence" value="ECO:0007669"/>
    <property type="project" value="TreeGrafter"/>
</dbReference>
<dbReference type="PANTHER" id="PTHR47690">
    <property type="entry name" value="GLUCOKINASE"/>
    <property type="match status" value="1"/>
</dbReference>
<keyword evidence="2 4" id="KW-0418">Kinase</keyword>
<protein>
    <submittedName>
        <fullName evidence="4">Glucokinase</fullName>
        <ecNumber evidence="4">2.7.1.2</ecNumber>
    </submittedName>
</protein>
<dbReference type="EC" id="2.7.1.2" evidence="4"/>
<evidence type="ECO:0000256" key="1">
    <source>
        <dbReference type="ARBA" id="ARBA00022679"/>
    </source>
</evidence>
<organism evidence="4 5">
    <name type="scientific">Candidatus Phycosocius bacilliformis</name>
    <dbReference type="NCBI Taxonomy" id="1445552"/>
    <lineage>
        <taxon>Bacteria</taxon>
        <taxon>Pseudomonadati</taxon>
        <taxon>Pseudomonadota</taxon>
        <taxon>Alphaproteobacteria</taxon>
        <taxon>Caulobacterales</taxon>
        <taxon>Caulobacterales incertae sedis</taxon>
        <taxon>Candidatus Phycosocius</taxon>
    </lineage>
</organism>
<dbReference type="GO" id="GO:0004340">
    <property type="term" value="F:glucokinase activity"/>
    <property type="evidence" value="ECO:0007669"/>
    <property type="project" value="UniProtKB-EC"/>
</dbReference>
<dbReference type="Pfam" id="PF02685">
    <property type="entry name" value="Glucokinase"/>
    <property type="match status" value="1"/>
</dbReference>
<gene>
    <name evidence="4" type="primary">glk</name>
    <name evidence="4" type="ORF">PbB2_02702</name>
</gene>
<accession>A0A2P2ED86</accession>
<dbReference type="Gene3D" id="3.40.367.20">
    <property type="match status" value="1"/>
</dbReference>
<dbReference type="SUPFAM" id="SSF53067">
    <property type="entry name" value="Actin-like ATPase domain"/>
    <property type="match status" value="1"/>
</dbReference>
<dbReference type="InterPro" id="IPR050201">
    <property type="entry name" value="Bacterial_glucokinase"/>
</dbReference>
<name>A0A2P2ED86_9PROT</name>
<dbReference type="InterPro" id="IPR003836">
    <property type="entry name" value="Glucokinase"/>
</dbReference>
<keyword evidence="5" id="KW-1185">Reference proteome</keyword>
<evidence type="ECO:0000313" key="4">
    <source>
        <dbReference type="EMBL" id="GBF59010.1"/>
    </source>
</evidence>
<dbReference type="InterPro" id="IPR043129">
    <property type="entry name" value="ATPase_NBD"/>
</dbReference>
<comment type="caution">
    <text evidence="4">The sequence shown here is derived from an EMBL/GenBank/DDBJ whole genome shotgun (WGS) entry which is preliminary data.</text>
</comment>
<dbReference type="RefSeq" id="WP_108985865.1">
    <property type="nucleotide sequence ID" value="NZ_BFBR01000009.1"/>
</dbReference>
<dbReference type="OrthoDB" id="9800595at2"/>